<dbReference type="NCBIfam" id="TIGR04057">
    <property type="entry name" value="SusC_RagA_signa"/>
    <property type="match status" value="1"/>
</dbReference>
<feature type="chain" id="PRO_5011656396" evidence="10">
    <location>
        <begin position="26"/>
        <end position="987"/>
    </location>
</feature>
<dbReference type="EMBL" id="FNQY01000011">
    <property type="protein sequence ID" value="SEA24845.1"/>
    <property type="molecule type" value="Genomic_DNA"/>
</dbReference>
<dbReference type="AlphaFoldDB" id="A0A1H3ZMH4"/>
<dbReference type="Gene3D" id="2.40.170.20">
    <property type="entry name" value="TonB-dependent receptor, beta-barrel domain"/>
    <property type="match status" value="1"/>
</dbReference>
<evidence type="ECO:0000256" key="1">
    <source>
        <dbReference type="ARBA" id="ARBA00004571"/>
    </source>
</evidence>
<dbReference type="InterPro" id="IPR012910">
    <property type="entry name" value="Plug_dom"/>
</dbReference>
<dbReference type="SUPFAM" id="SSF56935">
    <property type="entry name" value="Porins"/>
    <property type="match status" value="1"/>
</dbReference>
<keyword evidence="2 8" id="KW-0813">Transport</keyword>
<evidence type="ECO:0000256" key="7">
    <source>
        <dbReference type="ARBA" id="ARBA00023237"/>
    </source>
</evidence>
<dbReference type="InterPro" id="IPR037066">
    <property type="entry name" value="Plug_dom_sf"/>
</dbReference>
<dbReference type="RefSeq" id="WP_211481819.1">
    <property type="nucleotide sequence ID" value="NZ_FNQY01000011.1"/>
</dbReference>
<dbReference type="Pfam" id="PF07715">
    <property type="entry name" value="Plug"/>
    <property type="match status" value="1"/>
</dbReference>
<evidence type="ECO:0000256" key="4">
    <source>
        <dbReference type="ARBA" id="ARBA00022692"/>
    </source>
</evidence>
<keyword evidence="7 8" id="KW-0998">Cell outer membrane</keyword>
<sequence>MMKSKKLPFLLGLFLSVVFCGWAAAQGGKTISGVVLSQDQEPLAGVSVSVPQTSIGTITDDKGAFSLQVKPTASSLSFSFIGYISQVVPINGEAPIHVVLIKDSTSKLSEVVVIGYGSVNKKDVTGAISTISTKDFQKGAITSFDQMIAGKAPGISITSNGGHPGSGATIRIRGLSSLSASQDPLQVVDGAPFDGYVNPNDIESVTILKDAASAAIYGSRASGGVILITTKKGIAGQTKINFNTQFSVSKVKGYVDVLTGDEFRDYINSNAYFTADYKDLLGSANTNWQKEIYQTALTTNNNLSVSGGLGKIPYRLSVGYLNQDGILKTDNMQRTTGSLTLNPSFLDNHLKVTLNLNGSLTRNRNANQGAIGAAVAFDPTQSVYDESNTLMGGYFEWMRDASTPNPLAAFNPVSLLNQRRDVSHYNRGFGNINLDYSLHFLPDLHISANLGFDVGNTTGTTKEDSTSRNTYNIQGDEVYKGLNNQYSSDFNNYFAEYMLNYKKDIASIKSNINAMVLYGYYDNRSVNDNYASFDYLGREIPNTEQKYPYTLDQSTLISYVGRLIYTYDEKYTLTASIRRDGSSKFAPATRWGWFPSVALGWDLKQESLFKNARGLSSLKFRASYGKTGNQGGIDNYKYIPSYYLSDNTSEYQFGDDFYSMYTPSSYDESLKWESTASANIGLDFGFLNQRIYGSLDFYNKHTTDLLATVDIAAGTNFTNQLLTNIGSMNSKGVELNLGFVPVRTSDLEWTVNLNASYNNSEITKLLAYPDSSYKGQVTGDIEGATGQTIQILNLHQQPNTFLVYKQVYDANGKPIEGAYADLNGDGQISPYDDQYYYKSPWPKWIMGFSTNLTYKKWSFSTTLRANIGNYMYNNVASNQGIAYNMGVNQYLANGVRDVLYTNFINKQQQSDYYVQNASFLKMDNIGITYNVGEVFGLKSSNLSLSGHVQNVFCVTKYDGLDPEIYGGIDKNIYPNPRVYTVGLNLNF</sequence>
<evidence type="ECO:0000259" key="11">
    <source>
        <dbReference type="Pfam" id="PF00593"/>
    </source>
</evidence>
<dbReference type="InterPro" id="IPR023997">
    <property type="entry name" value="TonB-dep_OMP_SusC/RagA_CS"/>
</dbReference>
<feature type="domain" description="TonB-dependent receptor-like beta-barrel" evidence="11">
    <location>
        <begin position="388"/>
        <end position="951"/>
    </location>
</feature>
<dbReference type="Proteomes" id="UP000199041">
    <property type="component" value="Unassembled WGS sequence"/>
</dbReference>
<keyword evidence="3 8" id="KW-1134">Transmembrane beta strand</keyword>
<dbReference type="InterPro" id="IPR008969">
    <property type="entry name" value="CarboxyPept-like_regulatory"/>
</dbReference>
<evidence type="ECO:0000256" key="5">
    <source>
        <dbReference type="ARBA" id="ARBA00023077"/>
    </source>
</evidence>
<feature type="signal peptide" evidence="10">
    <location>
        <begin position="1"/>
        <end position="25"/>
    </location>
</feature>
<dbReference type="STRING" id="551991.SAMN05192529_111121"/>
<evidence type="ECO:0000256" key="3">
    <source>
        <dbReference type="ARBA" id="ARBA00022452"/>
    </source>
</evidence>
<dbReference type="Gene3D" id="2.170.130.10">
    <property type="entry name" value="TonB-dependent receptor, plug domain"/>
    <property type="match status" value="1"/>
</dbReference>
<feature type="domain" description="TonB-dependent receptor plug" evidence="12">
    <location>
        <begin position="121"/>
        <end position="225"/>
    </location>
</feature>
<dbReference type="InterPro" id="IPR039426">
    <property type="entry name" value="TonB-dep_rcpt-like"/>
</dbReference>
<evidence type="ECO:0000256" key="9">
    <source>
        <dbReference type="RuleBase" id="RU003357"/>
    </source>
</evidence>
<dbReference type="InterPro" id="IPR036942">
    <property type="entry name" value="Beta-barrel_TonB_sf"/>
</dbReference>
<comment type="similarity">
    <text evidence="8 9">Belongs to the TonB-dependent receptor family.</text>
</comment>
<keyword evidence="14" id="KW-1185">Reference proteome</keyword>
<evidence type="ECO:0000256" key="8">
    <source>
        <dbReference type="PROSITE-ProRule" id="PRU01360"/>
    </source>
</evidence>
<dbReference type="NCBIfam" id="TIGR04056">
    <property type="entry name" value="OMP_RagA_SusC"/>
    <property type="match status" value="1"/>
</dbReference>
<keyword evidence="6 8" id="KW-0472">Membrane</keyword>
<dbReference type="InterPro" id="IPR000531">
    <property type="entry name" value="Beta-barrel_TonB"/>
</dbReference>
<evidence type="ECO:0000313" key="13">
    <source>
        <dbReference type="EMBL" id="SEA24845.1"/>
    </source>
</evidence>
<dbReference type="InterPro" id="IPR023996">
    <property type="entry name" value="TonB-dep_OMP_SusC/RagA"/>
</dbReference>
<organism evidence="13 14">
    <name type="scientific">Arachidicoccus rhizosphaerae</name>
    <dbReference type="NCBI Taxonomy" id="551991"/>
    <lineage>
        <taxon>Bacteria</taxon>
        <taxon>Pseudomonadati</taxon>
        <taxon>Bacteroidota</taxon>
        <taxon>Chitinophagia</taxon>
        <taxon>Chitinophagales</taxon>
        <taxon>Chitinophagaceae</taxon>
        <taxon>Arachidicoccus</taxon>
    </lineage>
</organism>
<keyword evidence="4 8" id="KW-0812">Transmembrane</keyword>
<dbReference type="SUPFAM" id="SSF49464">
    <property type="entry name" value="Carboxypeptidase regulatory domain-like"/>
    <property type="match status" value="1"/>
</dbReference>
<evidence type="ECO:0000256" key="2">
    <source>
        <dbReference type="ARBA" id="ARBA00022448"/>
    </source>
</evidence>
<evidence type="ECO:0000256" key="6">
    <source>
        <dbReference type="ARBA" id="ARBA00023136"/>
    </source>
</evidence>
<keyword evidence="10" id="KW-0732">Signal</keyword>
<keyword evidence="5 9" id="KW-0798">TonB box</keyword>
<evidence type="ECO:0000256" key="10">
    <source>
        <dbReference type="SAM" id="SignalP"/>
    </source>
</evidence>
<accession>A0A1H3ZMH4</accession>
<gene>
    <name evidence="13" type="ORF">SAMN05192529_111121</name>
</gene>
<evidence type="ECO:0000313" key="14">
    <source>
        <dbReference type="Proteomes" id="UP000199041"/>
    </source>
</evidence>
<dbReference type="Pfam" id="PF00593">
    <property type="entry name" value="TonB_dep_Rec_b-barrel"/>
    <property type="match status" value="1"/>
</dbReference>
<dbReference type="Pfam" id="PF13715">
    <property type="entry name" value="CarbopepD_reg_2"/>
    <property type="match status" value="1"/>
</dbReference>
<dbReference type="GO" id="GO:0009279">
    <property type="term" value="C:cell outer membrane"/>
    <property type="evidence" value="ECO:0007669"/>
    <property type="project" value="UniProtKB-SubCell"/>
</dbReference>
<dbReference type="PROSITE" id="PS52016">
    <property type="entry name" value="TONB_DEPENDENT_REC_3"/>
    <property type="match status" value="1"/>
</dbReference>
<name>A0A1H3ZMH4_9BACT</name>
<proteinExistence type="inferred from homology"/>
<evidence type="ECO:0000259" key="12">
    <source>
        <dbReference type="Pfam" id="PF07715"/>
    </source>
</evidence>
<reference evidence="13 14" key="1">
    <citation type="submission" date="2016-10" db="EMBL/GenBank/DDBJ databases">
        <authorList>
            <person name="de Groot N.N."/>
        </authorList>
    </citation>
    <scope>NUCLEOTIDE SEQUENCE [LARGE SCALE GENOMIC DNA]</scope>
    <source>
        <strain evidence="13 14">Vu-144</strain>
    </source>
</reference>
<protein>
    <submittedName>
        <fullName evidence="13">Iron complex outermembrane recepter protein</fullName>
    </submittedName>
</protein>
<dbReference type="Gene3D" id="2.60.40.1120">
    <property type="entry name" value="Carboxypeptidase-like, regulatory domain"/>
    <property type="match status" value="1"/>
</dbReference>
<comment type="subcellular location">
    <subcellularLocation>
        <location evidence="1 8">Cell outer membrane</location>
        <topology evidence="1 8">Multi-pass membrane protein</topology>
    </subcellularLocation>
</comment>